<name>A0A6B4JMS7_CLOBO</name>
<gene>
    <name evidence="2" type="ORF">FDG31_06585</name>
</gene>
<dbReference type="RefSeq" id="WP_003372251.1">
    <property type="nucleotide sequence ID" value="NZ_JACBBA010000003.1"/>
</dbReference>
<dbReference type="Proteomes" id="UP000486903">
    <property type="component" value="Unassembled WGS sequence"/>
</dbReference>
<accession>A0A6B4JMS7</accession>
<comment type="caution">
    <text evidence="2">The sequence shown here is derived from an EMBL/GenBank/DDBJ whole genome shotgun (WGS) entry which is preliminary data.</text>
</comment>
<organism evidence="2 3">
    <name type="scientific">Clostridium botulinum</name>
    <dbReference type="NCBI Taxonomy" id="1491"/>
    <lineage>
        <taxon>Bacteria</taxon>
        <taxon>Bacillati</taxon>
        <taxon>Bacillota</taxon>
        <taxon>Clostridia</taxon>
        <taxon>Eubacteriales</taxon>
        <taxon>Clostridiaceae</taxon>
        <taxon>Clostridium</taxon>
    </lineage>
</organism>
<dbReference type="Gene3D" id="3.40.50.2000">
    <property type="entry name" value="Glycogen Phosphorylase B"/>
    <property type="match status" value="1"/>
</dbReference>
<proteinExistence type="predicted"/>
<evidence type="ECO:0000259" key="1">
    <source>
        <dbReference type="Pfam" id="PF13524"/>
    </source>
</evidence>
<reference evidence="2 3" key="1">
    <citation type="submission" date="2019-04" db="EMBL/GenBank/DDBJ databases">
        <title>Genome sequencing of Clostridium botulinum Groups I-IV and Clostridium butyricum.</title>
        <authorList>
            <person name="Brunt J."/>
            <person name="Van Vliet A.H.M."/>
            <person name="Stringer S.C."/>
            <person name="Carter A.T."/>
            <person name="Peck M.W."/>
        </authorList>
    </citation>
    <scope>NUCLEOTIDE SEQUENCE [LARGE SCALE GENOMIC DNA]</scope>
    <source>
        <strain evidence="2 3">BL81</strain>
    </source>
</reference>
<feature type="domain" description="Spore protein YkvP/CgeB glycosyl transferase-like" evidence="1">
    <location>
        <begin position="381"/>
        <end position="522"/>
    </location>
</feature>
<sequence>MESNTIIVERARDGNLTCKVEVDRKSKYLYSKYEPMKNICIPNINDSKSCVVIFGLGLGYELQEIEKMSGTKKIYVIENNRIFYNNIIENEEIKHIVLDSKAIFLFGDEYKKLKDIDIADAQIIINNNMLSISEEYIYKVVNYFKTCIDSEKILFFHHSTIANDCVEALKILNYNIVMEQCILDLAYNEIFSKIAIEMPDYIFTINFYAKIADITNKLGIKYISWTVDTPNYDLYKKEIYYENNIIFIYDEITVNELKNKGVRNVYYMPVAANIKRFDKIIINEEDYFKYGTDVSFVGTTGMNNEFNDFSKFLSQEAKKKINTLFDIQKKDTTKYLIKEYIDEFNKEMNFSYSNSLPILKESKRKAFLFARKFNEIERMELVSTISNKFDFKVYGDEMWKLIHSKKIKYIGQAEHFNEMPKVFKLSKININLTRIYVESGLPMRVFDVLGSKGFLVTNYKSDIVRYFNDGRDLIIYRDLQELSEIIEYYLHNERERQDIIINGYERVKHEHTYEVRLKQLMDIVKNHKRLI</sequence>
<dbReference type="InterPro" id="IPR055259">
    <property type="entry name" value="YkvP/CgeB_Glyco_trans-like"/>
</dbReference>
<dbReference type="AlphaFoldDB" id="A0A6B4JMS7"/>
<dbReference type="Pfam" id="PF13524">
    <property type="entry name" value="Glyco_trans_1_2"/>
    <property type="match status" value="1"/>
</dbReference>
<dbReference type="EMBL" id="SXFB01000003">
    <property type="protein sequence ID" value="NFV25840.1"/>
    <property type="molecule type" value="Genomic_DNA"/>
</dbReference>
<protein>
    <recommendedName>
        <fullName evidence="1">Spore protein YkvP/CgeB glycosyl transferase-like domain-containing protein</fullName>
    </recommendedName>
</protein>
<evidence type="ECO:0000313" key="3">
    <source>
        <dbReference type="Proteomes" id="UP000486903"/>
    </source>
</evidence>
<evidence type="ECO:0000313" key="2">
    <source>
        <dbReference type="EMBL" id="NFV25840.1"/>
    </source>
</evidence>